<organism evidence="7 8">
    <name type="scientific">Candidatus Uhrbacteria bacterium GW2011_GWE2_45_35</name>
    <dbReference type="NCBI Taxonomy" id="1618993"/>
    <lineage>
        <taxon>Bacteria</taxon>
        <taxon>Candidatus Uhriibacteriota</taxon>
    </lineage>
</organism>
<dbReference type="InterPro" id="IPR018101">
    <property type="entry name" value="Transl_elong_Ts_CS"/>
</dbReference>
<dbReference type="EMBL" id="LCKW01000046">
    <property type="protein sequence ID" value="KKU06648.1"/>
    <property type="molecule type" value="Genomic_DNA"/>
</dbReference>
<dbReference type="CDD" id="cd14275">
    <property type="entry name" value="UBA_EF-Ts"/>
    <property type="match status" value="1"/>
</dbReference>
<evidence type="ECO:0000313" key="8">
    <source>
        <dbReference type="Proteomes" id="UP000034354"/>
    </source>
</evidence>
<name>A0A0G1PMN8_9BACT</name>
<dbReference type="FunFam" id="1.10.8.10:FF:000001">
    <property type="entry name" value="Elongation factor Ts"/>
    <property type="match status" value="1"/>
</dbReference>
<dbReference type="PANTHER" id="PTHR11741">
    <property type="entry name" value="ELONGATION FACTOR TS"/>
    <property type="match status" value="1"/>
</dbReference>
<dbReference type="InterPro" id="IPR036402">
    <property type="entry name" value="EF-Ts_dimer_sf"/>
</dbReference>
<protein>
    <recommendedName>
        <fullName evidence="2 5">Elongation factor Ts</fullName>
        <shortName evidence="5">EF-Ts</shortName>
    </recommendedName>
</protein>
<dbReference type="FunFam" id="1.10.286.20:FF:000001">
    <property type="entry name" value="Elongation factor Ts"/>
    <property type="match status" value="1"/>
</dbReference>
<evidence type="ECO:0000313" key="7">
    <source>
        <dbReference type="EMBL" id="KKU06648.1"/>
    </source>
</evidence>
<dbReference type="HAMAP" id="MF_00050">
    <property type="entry name" value="EF_Ts"/>
    <property type="match status" value="1"/>
</dbReference>
<feature type="region of interest" description="Involved in Mg(2+) ion dislocation from EF-Tu" evidence="5">
    <location>
        <begin position="80"/>
        <end position="83"/>
    </location>
</feature>
<comment type="subcellular location">
    <subcellularLocation>
        <location evidence="5">Cytoplasm</location>
    </subcellularLocation>
</comment>
<evidence type="ECO:0000256" key="3">
    <source>
        <dbReference type="ARBA" id="ARBA00022768"/>
    </source>
</evidence>
<keyword evidence="3 5" id="KW-0251">Elongation factor</keyword>
<dbReference type="PROSITE" id="PS01126">
    <property type="entry name" value="EF_TS_1"/>
    <property type="match status" value="1"/>
</dbReference>
<dbReference type="InterPro" id="IPR001816">
    <property type="entry name" value="Transl_elong_EFTs/EF1B"/>
</dbReference>
<reference evidence="7 8" key="1">
    <citation type="journal article" date="2015" name="Nature">
        <title>rRNA introns, odd ribosomes, and small enigmatic genomes across a large radiation of phyla.</title>
        <authorList>
            <person name="Brown C.T."/>
            <person name="Hug L.A."/>
            <person name="Thomas B.C."/>
            <person name="Sharon I."/>
            <person name="Castelle C.J."/>
            <person name="Singh A."/>
            <person name="Wilkins M.J."/>
            <person name="Williams K.H."/>
            <person name="Banfield J.F."/>
        </authorList>
    </citation>
    <scope>NUCLEOTIDE SEQUENCE [LARGE SCALE GENOMIC DNA]</scope>
</reference>
<dbReference type="SUPFAM" id="SSF54713">
    <property type="entry name" value="Elongation factor Ts (EF-Ts), dimerisation domain"/>
    <property type="match status" value="1"/>
</dbReference>
<keyword evidence="5" id="KW-0963">Cytoplasm</keyword>
<comment type="similarity">
    <text evidence="1 5">Belongs to the EF-Ts family.</text>
</comment>
<comment type="function">
    <text evidence="5">Associates with the EF-Tu.GDP complex and induces the exchange of GDP to GTP. It remains bound to the aminoacyl-tRNA.EF-Tu.GTP complex up to the GTP hydrolysis stage on the ribosome.</text>
</comment>
<dbReference type="PANTHER" id="PTHR11741:SF0">
    <property type="entry name" value="ELONGATION FACTOR TS, MITOCHONDRIAL"/>
    <property type="match status" value="1"/>
</dbReference>
<dbReference type="STRING" id="1618993.UX09_C0046G0010"/>
<dbReference type="PATRIC" id="fig|1618993.3.peg.926"/>
<proteinExistence type="inferred from homology"/>
<dbReference type="Gene3D" id="1.10.8.10">
    <property type="entry name" value="DNA helicase RuvA subunit, C-terminal domain"/>
    <property type="match status" value="1"/>
</dbReference>
<sequence>MIDAKTVMQLRAMTGAAMMDAKSALEEVGGDLTQAAELLRKKGIAKADKKAERATKEGQVFTYLHSNKKLGAMVELFCETDFVAKTEQFQTLGNDLVLHVAAMNPIYVKREDVPVEIIEKEKEIYRAELSSQNKPAEIIEKIIEGKLNKFYSDNCFLEQQFVKDDTQTIEELVKSAIGTLGENMQVGRIMRMNLGE</sequence>
<keyword evidence="4 5" id="KW-0648">Protein biosynthesis</keyword>
<evidence type="ECO:0000256" key="4">
    <source>
        <dbReference type="ARBA" id="ARBA00022917"/>
    </source>
</evidence>
<accession>A0A0G1PMN8</accession>
<evidence type="ECO:0000259" key="6">
    <source>
        <dbReference type="Pfam" id="PF00889"/>
    </source>
</evidence>
<dbReference type="Gene3D" id="1.10.286.20">
    <property type="match status" value="1"/>
</dbReference>
<dbReference type="Proteomes" id="UP000034354">
    <property type="component" value="Unassembled WGS sequence"/>
</dbReference>
<comment type="caution">
    <text evidence="7">The sequence shown here is derived from an EMBL/GenBank/DDBJ whole genome shotgun (WGS) entry which is preliminary data.</text>
</comment>
<dbReference type="GO" id="GO:0005737">
    <property type="term" value="C:cytoplasm"/>
    <property type="evidence" value="ECO:0007669"/>
    <property type="project" value="UniProtKB-SubCell"/>
</dbReference>
<dbReference type="InterPro" id="IPR009060">
    <property type="entry name" value="UBA-like_sf"/>
</dbReference>
<dbReference type="GO" id="GO:0003746">
    <property type="term" value="F:translation elongation factor activity"/>
    <property type="evidence" value="ECO:0007669"/>
    <property type="project" value="UniProtKB-UniRule"/>
</dbReference>
<dbReference type="AlphaFoldDB" id="A0A0G1PMN8"/>
<gene>
    <name evidence="5" type="primary">tsf</name>
    <name evidence="7" type="ORF">UX09_C0046G0010</name>
</gene>
<dbReference type="InterPro" id="IPR014039">
    <property type="entry name" value="Transl_elong_EFTs/EF1B_dimer"/>
</dbReference>
<evidence type="ECO:0000256" key="5">
    <source>
        <dbReference type="HAMAP-Rule" id="MF_00050"/>
    </source>
</evidence>
<dbReference type="Pfam" id="PF00889">
    <property type="entry name" value="EF_TS"/>
    <property type="match status" value="1"/>
</dbReference>
<evidence type="ECO:0000256" key="2">
    <source>
        <dbReference type="ARBA" id="ARBA00016956"/>
    </source>
</evidence>
<feature type="domain" description="Translation elongation factor EFTs/EF1B dimerisation" evidence="6">
    <location>
        <begin position="50"/>
        <end position="196"/>
    </location>
</feature>
<evidence type="ECO:0000256" key="1">
    <source>
        <dbReference type="ARBA" id="ARBA00005532"/>
    </source>
</evidence>
<dbReference type="SUPFAM" id="SSF46934">
    <property type="entry name" value="UBA-like"/>
    <property type="match status" value="1"/>
</dbReference>
<dbReference type="Gene3D" id="3.30.479.20">
    <property type="entry name" value="Elongation factor Ts, dimerisation domain"/>
    <property type="match status" value="1"/>
</dbReference>